<dbReference type="GO" id="GO:0016787">
    <property type="term" value="F:hydrolase activity"/>
    <property type="evidence" value="ECO:0007669"/>
    <property type="project" value="InterPro"/>
</dbReference>
<name>A0A381Q780_9ZZZZ</name>
<dbReference type="EMBL" id="UINC01001227">
    <property type="protein sequence ID" value="SUZ74920.1"/>
    <property type="molecule type" value="Genomic_DNA"/>
</dbReference>
<dbReference type="Pfam" id="PF04909">
    <property type="entry name" value="Amidohydro_2"/>
    <property type="match status" value="1"/>
</dbReference>
<dbReference type="GO" id="GO:0016831">
    <property type="term" value="F:carboxy-lyase activity"/>
    <property type="evidence" value="ECO:0007669"/>
    <property type="project" value="InterPro"/>
</dbReference>
<evidence type="ECO:0000259" key="2">
    <source>
        <dbReference type="Pfam" id="PF04909"/>
    </source>
</evidence>
<sequence length="387" mass="43580">MSYAEHRTIIDVDSHVIELDDFLSNVALPDDAPLIPDVTEQTELPYVKAWADRGRSLLEKRQSDPETMTKFEASLTDARKGGFTRLGAFDPEERSHALDLLGFKSQWVLPTFSFHQIAHVDNLDQLEAGARTLNRAMGTFCAHDDRLRAIGYIPLTLGPAISLQLMRQGFKDGCYSFMVDTNEPDPKKISFTHLDFDPVWAEFASHNAPFVTHVAVNGHYDRIPRSFRRNGRGTLELGGDAPAGEIGMVTIKNSVEIFLSAMIFDEVFERHPYLRGISMEHAAFWIPSWMHALDFAAANYKHQRKFQRLPSETVRRHLRFSPFAGEPVGWIIENVGPEILVFASDYTHPEGTSDPIGKFEASMTNCDQATMDAFYHGNMEALMDVSA</sequence>
<dbReference type="InterPro" id="IPR032465">
    <property type="entry name" value="ACMSD"/>
</dbReference>
<dbReference type="InterPro" id="IPR006680">
    <property type="entry name" value="Amidohydro-rel"/>
</dbReference>
<reference evidence="3" key="1">
    <citation type="submission" date="2018-05" db="EMBL/GenBank/DDBJ databases">
        <authorList>
            <person name="Lanie J.A."/>
            <person name="Ng W.-L."/>
            <person name="Kazmierczak K.M."/>
            <person name="Andrzejewski T.M."/>
            <person name="Davidsen T.M."/>
            <person name="Wayne K.J."/>
            <person name="Tettelin H."/>
            <person name="Glass J.I."/>
            <person name="Rusch D."/>
            <person name="Podicherti R."/>
            <person name="Tsui H.-C.T."/>
            <person name="Winkler M.E."/>
        </authorList>
    </citation>
    <scope>NUCLEOTIDE SEQUENCE</scope>
</reference>
<dbReference type="SUPFAM" id="SSF51556">
    <property type="entry name" value="Metallo-dependent hydrolases"/>
    <property type="match status" value="1"/>
</dbReference>
<dbReference type="GO" id="GO:0005737">
    <property type="term" value="C:cytoplasm"/>
    <property type="evidence" value="ECO:0007669"/>
    <property type="project" value="TreeGrafter"/>
</dbReference>
<protein>
    <recommendedName>
        <fullName evidence="2">Amidohydrolase-related domain-containing protein</fullName>
    </recommendedName>
</protein>
<dbReference type="Gene3D" id="3.20.20.140">
    <property type="entry name" value="Metal-dependent hydrolases"/>
    <property type="match status" value="1"/>
</dbReference>
<gene>
    <name evidence="3" type="ORF">METZ01_LOCUS27774</name>
</gene>
<feature type="domain" description="Amidohydrolase-related" evidence="2">
    <location>
        <begin position="87"/>
        <end position="378"/>
    </location>
</feature>
<organism evidence="3">
    <name type="scientific">marine metagenome</name>
    <dbReference type="NCBI Taxonomy" id="408172"/>
    <lineage>
        <taxon>unclassified sequences</taxon>
        <taxon>metagenomes</taxon>
        <taxon>ecological metagenomes</taxon>
    </lineage>
</organism>
<evidence type="ECO:0000313" key="3">
    <source>
        <dbReference type="EMBL" id="SUZ74920.1"/>
    </source>
</evidence>
<keyword evidence="1" id="KW-0456">Lyase</keyword>
<dbReference type="InterPro" id="IPR032466">
    <property type="entry name" value="Metal_Hydrolase"/>
</dbReference>
<dbReference type="PANTHER" id="PTHR21240">
    <property type="entry name" value="2-AMINO-3-CARBOXYLMUCONATE-6-SEMIALDEHYDE DECARBOXYLASE"/>
    <property type="match status" value="1"/>
</dbReference>
<accession>A0A381Q780</accession>
<dbReference type="AlphaFoldDB" id="A0A381Q780"/>
<dbReference type="GO" id="GO:0019748">
    <property type="term" value="P:secondary metabolic process"/>
    <property type="evidence" value="ECO:0007669"/>
    <property type="project" value="TreeGrafter"/>
</dbReference>
<evidence type="ECO:0000256" key="1">
    <source>
        <dbReference type="ARBA" id="ARBA00023239"/>
    </source>
</evidence>
<dbReference type="PANTHER" id="PTHR21240:SF28">
    <property type="entry name" value="ISO-OROTATE DECARBOXYLASE (EUROFUNG)"/>
    <property type="match status" value="1"/>
</dbReference>
<proteinExistence type="predicted"/>